<accession>A0A8A4TRS3</accession>
<dbReference type="AlphaFoldDB" id="A0A8A4TRS3"/>
<feature type="domain" description="DUF6817" evidence="1">
    <location>
        <begin position="6"/>
        <end position="82"/>
    </location>
</feature>
<dbReference type="Pfam" id="PF20680">
    <property type="entry name" value="DUF6817"/>
    <property type="match status" value="1"/>
</dbReference>
<dbReference type="PANTHER" id="PTHR37391:SF2">
    <property type="entry name" value="E3 UBIQUITIN-PROTEIN LIGASE"/>
    <property type="match status" value="1"/>
</dbReference>
<evidence type="ECO:0000313" key="2">
    <source>
        <dbReference type="EMBL" id="QTD52250.1"/>
    </source>
</evidence>
<organism evidence="2 3">
    <name type="scientific">Sulfidibacter corallicola</name>
    <dbReference type="NCBI Taxonomy" id="2818388"/>
    <lineage>
        <taxon>Bacteria</taxon>
        <taxon>Pseudomonadati</taxon>
        <taxon>Acidobacteriota</taxon>
        <taxon>Holophagae</taxon>
        <taxon>Acanthopleuribacterales</taxon>
        <taxon>Acanthopleuribacteraceae</taxon>
        <taxon>Sulfidibacter</taxon>
    </lineage>
</organism>
<keyword evidence="3" id="KW-1185">Reference proteome</keyword>
<dbReference type="RefSeq" id="WP_237382359.1">
    <property type="nucleotide sequence ID" value="NZ_CP071793.1"/>
</dbReference>
<evidence type="ECO:0000259" key="1">
    <source>
        <dbReference type="Pfam" id="PF20680"/>
    </source>
</evidence>
<reference evidence="2" key="1">
    <citation type="submission" date="2021-03" db="EMBL/GenBank/DDBJ databases">
        <title>Acanthopleuribacteraceae sp. M133.</title>
        <authorList>
            <person name="Wang G."/>
        </authorList>
    </citation>
    <scope>NUCLEOTIDE SEQUENCE</scope>
    <source>
        <strain evidence="2">M133</strain>
    </source>
</reference>
<dbReference type="Proteomes" id="UP000663929">
    <property type="component" value="Chromosome"/>
</dbReference>
<name>A0A8A4TRS3_SULCO</name>
<dbReference type="PANTHER" id="PTHR37391">
    <property type="entry name" value="E3 UBIQUITIN-PROTEIN LIGASE"/>
    <property type="match status" value="1"/>
</dbReference>
<proteinExistence type="predicted"/>
<evidence type="ECO:0000313" key="3">
    <source>
        <dbReference type="Proteomes" id="UP000663929"/>
    </source>
</evidence>
<sequence>MAQFNLAEVEHSGSHFLNHLTNTGKILEGWGCPHYLVAAGICHSLYGTQYFELSEGPDREKVKEILDERAERIVYLFCTMQRTSLYANRDLAPTVQKTVINRFDGVGIPISDEDFRDLVSLDVANFLEQRRRAGWKGLRWDAMARRNYTGMSPFLPEAAAREIEPYLQGVRHLWLRLKKQAPIMPAEGPVALNASKST</sequence>
<dbReference type="KEGG" id="scor:J3U87_07230"/>
<dbReference type="EMBL" id="CP071793">
    <property type="protein sequence ID" value="QTD52250.1"/>
    <property type="molecule type" value="Genomic_DNA"/>
</dbReference>
<gene>
    <name evidence="2" type="ORF">J3U87_07230</name>
</gene>
<protein>
    <recommendedName>
        <fullName evidence="1">DUF6817 domain-containing protein</fullName>
    </recommendedName>
</protein>
<dbReference type="InterPro" id="IPR049202">
    <property type="entry name" value="DUF6817"/>
</dbReference>